<dbReference type="Gene3D" id="3.80.10.10">
    <property type="entry name" value="Ribonuclease Inhibitor"/>
    <property type="match status" value="2"/>
</dbReference>
<reference evidence="1 2" key="1">
    <citation type="submission" date="2023-04" db="EMBL/GenBank/DDBJ databases">
        <title>Genome of Basidiobolus ranarum AG-B5.</title>
        <authorList>
            <person name="Stajich J.E."/>
            <person name="Carter-House D."/>
            <person name="Gryganskyi A."/>
        </authorList>
    </citation>
    <scope>NUCLEOTIDE SEQUENCE [LARGE SCALE GENOMIC DNA]</scope>
    <source>
        <strain evidence="1 2">AG-B5</strain>
    </source>
</reference>
<dbReference type="PANTHER" id="PTHR13318:SF247">
    <property type="entry name" value="GH16156P"/>
    <property type="match status" value="1"/>
</dbReference>
<protein>
    <submittedName>
        <fullName evidence="1">UV-damaged DNA-binding protein rad7</fullName>
    </submittedName>
</protein>
<evidence type="ECO:0000313" key="1">
    <source>
        <dbReference type="EMBL" id="KAK9680958.1"/>
    </source>
</evidence>
<dbReference type="Proteomes" id="UP001479436">
    <property type="component" value="Unassembled WGS sequence"/>
</dbReference>
<dbReference type="GO" id="GO:0003677">
    <property type="term" value="F:DNA binding"/>
    <property type="evidence" value="ECO:0007669"/>
    <property type="project" value="UniProtKB-KW"/>
</dbReference>
<gene>
    <name evidence="1" type="primary">RAD7_4</name>
    <name evidence="1" type="ORF">K7432_015796</name>
</gene>
<accession>A0ABR2VML0</accession>
<organism evidence="1 2">
    <name type="scientific">Basidiobolus ranarum</name>
    <dbReference type="NCBI Taxonomy" id="34480"/>
    <lineage>
        <taxon>Eukaryota</taxon>
        <taxon>Fungi</taxon>
        <taxon>Fungi incertae sedis</taxon>
        <taxon>Zoopagomycota</taxon>
        <taxon>Entomophthoromycotina</taxon>
        <taxon>Basidiobolomycetes</taxon>
        <taxon>Basidiobolales</taxon>
        <taxon>Basidiobolaceae</taxon>
        <taxon>Basidiobolus</taxon>
    </lineage>
</organism>
<proteinExistence type="predicted"/>
<dbReference type="InterPro" id="IPR032675">
    <property type="entry name" value="LRR_dom_sf"/>
</dbReference>
<sequence>MLYPSHFHRSRENSIQLSSDILDSIFKWLQIDCESLNTCCQVSKQWCERGMQVLYSKPFDFLRSLGASEYSEEFQLEEEAVDISFRIQLLILTLVSDEYRRQYGNQIGYLNCLRQLDFLYIGYLWDEFSSTYGAYEKDKIQWSIFEVSRYSQRLEALVCDEFAFNKQLFSLSDEIQYSKLRRLEIHFSKSQPNILSSQNILDIGQCCRNLRVLHLRAKSTFTDTDLAFLIRRQRPNSFQELLIERSQETSFEQTLEALYVHHRNNLLVVRFIWCNQLGFLNELGAFPRLESLEITNCHRLTNEGLLTPEGSFKSLKHLTLRETAITSSKVVSLCKNSGETLQTLNISVDAQLQTELVRALVNYCPNLRNLGFSLLSFTLADLELLASKCVRLQRLKLGHPQESNPYLTEVTLCKVINIWKELQYLDLGHTAVTPLVIRHLGAKKALRQLKIDYAFQSNIFWTQVAIVLGERFAWDVHRNDLNIVTYRL</sequence>
<dbReference type="PANTHER" id="PTHR13318">
    <property type="entry name" value="PARTNER OF PAIRED, ISOFORM B-RELATED"/>
    <property type="match status" value="1"/>
</dbReference>
<dbReference type="EMBL" id="JASJQH010009155">
    <property type="protein sequence ID" value="KAK9680958.1"/>
    <property type="molecule type" value="Genomic_DNA"/>
</dbReference>
<comment type="caution">
    <text evidence="1">The sequence shown here is derived from an EMBL/GenBank/DDBJ whole genome shotgun (WGS) entry which is preliminary data.</text>
</comment>
<evidence type="ECO:0000313" key="2">
    <source>
        <dbReference type="Proteomes" id="UP001479436"/>
    </source>
</evidence>
<name>A0ABR2VML0_9FUNG</name>
<dbReference type="SUPFAM" id="SSF52047">
    <property type="entry name" value="RNI-like"/>
    <property type="match status" value="1"/>
</dbReference>
<keyword evidence="1" id="KW-0238">DNA-binding</keyword>
<keyword evidence="2" id="KW-1185">Reference proteome</keyword>